<feature type="non-terminal residue" evidence="1">
    <location>
        <position position="1"/>
    </location>
</feature>
<dbReference type="Proteomes" id="UP000243006">
    <property type="component" value="Unassembled WGS sequence"/>
</dbReference>
<dbReference type="AlphaFoldDB" id="A0A1Y3ED80"/>
<protein>
    <submittedName>
        <fullName evidence="1">Uncharacterized protein</fullName>
    </submittedName>
</protein>
<evidence type="ECO:0000313" key="1">
    <source>
        <dbReference type="EMBL" id="OUC41796.1"/>
    </source>
</evidence>
<name>A0A1Y3ED80_9BILA</name>
<sequence length="87" mass="9205">NIFRLSSKESAMRKFVSGSSVAESNDDECYFDSVSRASSSSLATVASVPSISSTVHATQITKPIGNEGELFSCSVLKRVGDKSNLVV</sequence>
<proteinExistence type="predicted"/>
<comment type="caution">
    <text evidence="1">The sequence shown here is derived from an EMBL/GenBank/DDBJ whole genome shotgun (WGS) entry which is preliminary data.</text>
</comment>
<organism evidence="1 2">
    <name type="scientific">Trichinella nativa</name>
    <dbReference type="NCBI Taxonomy" id="6335"/>
    <lineage>
        <taxon>Eukaryota</taxon>
        <taxon>Metazoa</taxon>
        <taxon>Ecdysozoa</taxon>
        <taxon>Nematoda</taxon>
        <taxon>Enoplea</taxon>
        <taxon>Dorylaimia</taxon>
        <taxon>Trichinellida</taxon>
        <taxon>Trichinellidae</taxon>
        <taxon>Trichinella</taxon>
    </lineage>
</organism>
<dbReference type="EMBL" id="LVZM01019637">
    <property type="protein sequence ID" value="OUC41796.1"/>
    <property type="molecule type" value="Genomic_DNA"/>
</dbReference>
<accession>A0A1Y3ED80</accession>
<gene>
    <name evidence="1" type="ORF">D917_10692</name>
</gene>
<reference evidence="1 2" key="1">
    <citation type="submission" date="2015-04" db="EMBL/GenBank/DDBJ databases">
        <title>Draft genome of the roundworm Trichinella nativa.</title>
        <authorList>
            <person name="Mitreva M."/>
        </authorList>
    </citation>
    <scope>NUCLEOTIDE SEQUENCE [LARGE SCALE GENOMIC DNA]</scope>
    <source>
        <strain evidence="1 2">ISS45</strain>
    </source>
</reference>
<evidence type="ECO:0000313" key="2">
    <source>
        <dbReference type="Proteomes" id="UP000243006"/>
    </source>
</evidence>